<protein>
    <recommendedName>
        <fullName evidence="3">Reverse transcriptase domain-containing protein</fullName>
    </recommendedName>
</protein>
<dbReference type="Gene3D" id="3.30.70.270">
    <property type="match status" value="1"/>
</dbReference>
<name>A0A453K577_AEGTS</name>
<reference evidence="2" key="1">
    <citation type="journal article" date="2014" name="Science">
        <title>Ancient hybridizations among the ancestral genomes of bread wheat.</title>
        <authorList>
            <consortium name="International Wheat Genome Sequencing Consortium,"/>
            <person name="Marcussen T."/>
            <person name="Sandve S.R."/>
            <person name="Heier L."/>
            <person name="Spannagl M."/>
            <person name="Pfeifer M."/>
            <person name="Jakobsen K.S."/>
            <person name="Wulff B.B."/>
            <person name="Steuernagel B."/>
            <person name="Mayer K.F."/>
            <person name="Olsen O.A."/>
        </authorList>
    </citation>
    <scope>NUCLEOTIDE SEQUENCE [LARGE SCALE GENOMIC DNA]</scope>
    <source>
        <strain evidence="2">cv. AL8/78</strain>
    </source>
</reference>
<dbReference type="InterPro" id="IPR053134">
    <property type="entry name" value="RNA-dir_DNA_polymerase"/>
</dbReference>
<dbReference type="PANTHER" id="PTHR24559:SF452">
    <property type="entry name" value="INTEGRASE CATALYTIC DOMAIN-CONTAINING PROTEIN"/>
    <property type="match status" value="1"/>
</dbReference>
<dbReference type="Proteomes" id="UP000015105">
    <property type="component" value="Chromosome 5D"/>
</dbReference>
<proteinExistence type="predicted"/>
<dbReference type="Gramene" id="AET5Gv20295400.1">
    <property type="protein sequence ID" value="AET5Gv20295400.1"/>
    <property type="gene ID" value="AET5Gv20295400"/>
</dbReference>
<reference evidence="1" key="3">
    <citation type="journal article" date="2017" name="Nature">
        <title>Genome sequence of the progenitor of the wheat D genome Aegilops tauschii.</title>
        <authorList>
            <person name="Luo M.C."/>
            <person name="Gu Y.Q."/>
            <person name="Puiu D."/>
            <person name="Wang H."/>
            <person name="Twardziok S.O."/>
            <person name="Deal K.R."/>
            <person name="Huo N."/>
            <person name="Zhu T."/>
            <person name="Wang L."/>
            <person name="Wang Y."/>
            <person name="McGuire P.E."/>
            <person name="Liu S."/>
            <person name="Long H."/>
            <person name="Ramasamy R.K."/>
            <person name="Rodriguez J.C."/>
            <person name="Van S.L."/>
            <person name="Yuan L."/>
            <person name="Wang Z."/>
            <person name="Xia Z."/>
            <person name="Xiao L."/>
            <person name="Anderson O.D."/>
            <person name="Ouyang S."/>
            <person name="Liang Y."/>
            <person name="Zimin A.V."/>
            <person name="Pertea G."/>
            <person name="Qi P."/>
            <person name="Bennetzen J.L."/>
            <person name="Dai X."/>
            <person name="Dawson M.W."/>
            <person name="Muller H.G."/>
            <person name="Kugler K."/>
            <person name="Rivarola-Duarte L."/>
            <person name="Spannagl M."/>
            <person name="Mayer K.F.X."/>
            <person name="Lu F.H."/>
            <person name="Bevan M.W."/>
            <person name="Leroy P."/>
            <person name="Li P."/>
            <person name="You F.M."/>
            <person name="Sun Q."/>
            <person name="Liu Z."/>
            <person name="Lyons E."/>
            <person name="Wicker T."/>
            <person name="Salzberg S.L."/>
            <person name="Devos K.M."/>
            <person name="Dvorak J."/>
        </authorList>
    </citation>
    <scope>NUCLEOTIDE SEQUENCE [LARGE SCALE GENOMIC DNA]</scope>
    <source>
        <strain evidence="1">cv. AL8/78</strain>
    </source>
</reference>
<evidence type="ECO:0008006" key="3">
    <source>
        <dbReference type="Google" id="ProtNLM"/>
    </source>
</evidence>
<dbReference type="SUPFAM" id="SSF56672">
    <property type="entry name" value="DNA/RNA polymerases"/>
    <property type="match status" value="1"/>
</dbReference>
<dbReference type="InterPro" id="IPR043502">
    <property type="entry name" value="DNA/RNA_pol_sf"/>
</dbReference>
<evidence type="ECO:0000313" key="1">
    <source>
        <dbReference type="EnsemblPlants" id="AET5Gv20295400.1"/>
    </source>
</evidence>
<dbReference type="EnsemblPlants" id="AET5Gv20295400.1">
    <property type="protein sequence ID" value="AET5Gv20295400.1"/>
    <property type="gene ID" value="AET5Gv20295400"/>
</dbReference>
<evidence type="ECO:0000313" key="2">
    <source>
        <dbReference type="Proteomes" id="UP000015105"/>
    </source>
</evidence>
<dbReference type="STRING" id="200361.A0A453K577"/>
<dbReference type="InterPro" id="IPR043128">
    <property type="entry name" value="Rev_trsase/Diguanyl_cyclase"/>
</dbReference>
<sequence length="105" mass="11841">RPFRRLSQAEQLERRRLGLCFNCDEPYAPGHVCPHLFYLETADYIGEDAPVDGLDAVAAEAAPAAAPATFQALMNDVLRPYLRLFVLVFFDDILIYSASWAEHLQ</sequence>
<reference evidence="2" key="2">
    <citation type="journal article" date="2017" name="Nat. Plants">
        <title>The Aegilops tauschii genome reveals multiple impacts of transposons.</title>
        <authorList>
            <person name="Zhao G."/>
            <person name="Zou C."/>
            <person name="Li K."/>
            <person name="Wang K."/>
            <person name="Li T."/>
            <person name="Gao L."/>
            <person name="Zhang X."/>
            <person name="Wang H."/>
            <person name="Yang Z."/>
            <person name="Liu X."/>
            <person name="Jiang W."/>
            <person name="Mao L."/>
            <person name="Kong X."/>
            <person name="Jiao Y."/>
            <person name="Jia J."/>
        </authorList>
    </citation>
    <scope>NUCLEOTIDE SEQUENCE [LARGE SCALE GENOMIC DNA]</scope>
    <source>
        <strain evidence="2">cv. AL8/78</strain>
    </source>
</reference>
<dbReference type="PANTHER" id="PTHR24559">
    <property type="entry name" value="TRANSPOSON TY3-I GAG-POL POLYPROTEIN"/>
    <property type="match status" value="1"/>
</dbReference>
<keyword evidence="2" id="KW-1185">Reference proteome</keyword>
<reference evidence="1" key="5">
    <citation type="journal article" date="2021" name="G3 (Bethesda)">
        <title>Aegilops tauschii genome assembly Aet v5.0 features greater sequence contiguity and improved annotation.</title>
        <authorList>
            <person name="Wang L."/>
            <person name="Zhu T."/>
            <person name="Rodriguez J.C."/>
            <person name="Deal K.R."/>
            <person name="Dubcovsky J."/>
            <person name="McGuire P.E."/>
            <person name="Lux T."/>
            <person name="Spannagl M."/>
            <person name="Mayer K.F.X."/>
            <person name="Baldrich P."/>
            <person name="Meyers B.C."/>
            <person name="Huo N."/>
            <person name="Gu Y.Q."/>
            <person name="Zhou H."/>
            <person name="Devos K.M."/>
            <person name="Bennetzen J.L."/>
            <person name="Unver T."/>
            <person name="Budak H."/>
            <person name="Gulick P.J."/>
            <person name="Galiba G."/>
            <person name="Kalapos B."/>
            <person name="Nelson D.R."/>
            <person name="Li P."/>
            <person name="You F.M."/>
            <person name="Luo M.C."/>
            <person name="Dvorak J."/>
        </authorList>
    </citation>
    <scope>NUCLEOTIDE SEQUENCE [LARGE SCALE GENOMIC DNA]</scope>
    <source>
        <strain evidence="1">cv. AL8/78</strain>
    </source>
</reference>
<accession>A0A453K577</accession>
<dbReference type="AlphaFoldDB" id="A0A453K577"/>
<reference evidence="1" key="4">
    <citation type="submission" date="2019-03" db="UniProtKB">
        <authorList>
            <consortium name="EnsemblPlants"/>
        </authorList>
    </citation>
    <scope>IDENTIFICATION</scope>
</reference>
<organism evidence="1 2">
    <name type="scientific">Aegilops tauschii subsp. strangulata</name>
    <name type="common">Goatgrass</name>
    <dbReference type="NCBI Taxonomy" id="200361"/>
    <lineage>
        <taxon>Eukaryota</taxon>
        <taxon>Viridiplantae</taxon>
        <taxon>Streptophyta</taxon>
        <taxon>Embryophyta</taxon>
        <taxon>Tracheophyta</taxon>
        <taxon>Spermatophyta</taxon>
        <taxon>Magnoliopsida</taxon>
        <taxon>Liliopsida</taxon>
        <taxon>Poales</taxon>
        <taxon>Poaceae</taxon>
        <taxon>BOP clade</taxon>
        <taxon>Pooideae</taxon>
        <taxon>Triticodae</taxon>
        <taxon>Triticeae</taxon>
        <taxon>Triticinae</taxon>
        <taxon>Aegilops</taxon>
    </lineage>
</organism>